<dbReference type="NCBIfam" id="TIGR00229">
    <property type="entry name" value="sensory_box"/>
    <property type="match status" value="1"/>
</dbReference>
<keyword evidence="8" id="KW-1185">Reference proteome</keyword>
<dbReference type="PROSITE" id="PS50113">
    <property type="entry name" value="PAC"/>
    <property type="match status" value="1"/>
</dbReference>
<dbReference type="SMART" id="SM00086">
    <property type="entry name" value="PAC"/>
    <property type="match status" value="1"/>
</dbReference>
<evidence type="ECO:0000256" key="1">
    <source>
        <dbReference type="ARBA" id="ARBA00022630"/>
    </source>
</evidence>
<dbReference type="Pfam" id="PF13426">
    <property type="entry name" value="PAS_9"/>
    <property type="match status" value="1"/>
</dbReference>
<dbReference type="InterPro" id="IPR000700">
    <property type="entry name" value="PAS-assoc_C"/>
</dbReference>
<dbReference type="InterPro" id="IPR001610">
    <property type="entry name" value="PAC"/>
</dbReference>
<dbReference type="AlphaFoldDB" id="A0A0M0G1U1"/>
<dbReference type="Proteomes" id="UP000037405">
    <property type="component" value="Unassembled WGS sequence"/>
</dbReference>
<dbReference type="PROSITE" id="PS50801">
    <property type="entry name" value="STAS"/>
    <property type="match status" value="1"/>
</dbReference>
<dbReference type="Gene3D" id="3.30.450.20">
    <property type="entry name" value="PAS domain"/>
    <property type="match status" value="1"/>
</dbReference>
<dbReference type="InterPro" id="IPR036513">
    <property type="entry name" value="STAS_dom_sf"/>
</dbReference>
<dbReference type="InterPro" id="IPR000014">
    <property type="entry name" value="PAS"/>
</dbReference>
<dbReference type="CDD" id="cd07041">
    <property type="entry name" value="STAS_RsbR_RsbS_like"/>
    <property type="match status" value="1"/>
</dbReference>
<evidence type="ECO:0000256" key="2">
    <source>
        <dbReference type="ARBA" id="ARBA00022643"/>
    </source>
</evidence>
<dbReference type="CDD" id="cd00130">
    <property type="entry name" value="PAS"/>
    <property type="match status" value="1"/>
</dbReference>
<name>A0A0M0G1U1_9BACI</name>
<feature type="domain" description="PAS" evidence="4">
    <location>
        <begin position="15"/>
        <end position="64"/>
    </location>
</feature>
<dbReference type="PANTHER" id="PTHR47429:SF2">
    <property type="entry name" value="PROTEIN TWIN LOV 1"/>
    <property type="match status" value="1"/>
</dbReference>
<feature type="domain" description="STAS" evidence="6">
    <location>
        <begin position="152"/>
        <end position="264"/>
    </location>
</feature>
<accession>A0A0M0G1U1</accession>
<sequence>MSNQSLGGKVSINLSEHILLKALNYTGAGVLITDPVLPDNPIVFANKSFAAMTGYSMEEVMGRNCRFLQGNETDQNEIDKLRVAIKDKESVFIEVLNYKKDGTPFWNSLSVDPLYIEEEDKYYFVGVQRDVTARKRAEENYKKALSEIEQLSCPIVPLIGDIAALPLVGTMNEHRFEVVYEGASQHVSDHHIEKLIIDVSGLTYPSSDDLEGIFRLESLMNVMGTELLVTGITAEMAMLANSLNIDFPSSLKTAPTIKRMLEDIYY</sequence>
<dbReference type="InterPro" id="IPR035965">
    <property type="entry name" value="PAS-like_dom_sf"/>
</dbReference>
<dbReference type="SUPFAM" id="SSF52091">
    <property type="entry name" value="SpoIIaa-like"/>
    <property type="match status" value="1"/>
</dbReference>
<evidence type="ECO:0000313" key="7">
    <source>
        <dbReference type="EMBL" id="KON83743.1"/>
    </source>
</evidence>
<keyword evidence="1" id="KW-0285">Flavoprotein</keyword>
<gene>
    <name evidence="7" type="ORF">AF331_16370</name>
</gene>
<evidence type="ECO:0000259" key="5">
    <source>
        <dbReference type="PROSITE" id="PS50113"/>
    </source>
</evidence>
<protein>
    <recommendedName>
        <fullName evidence="9">LOV domain-containing protein</fullName>
    </recommendedName>
</protein>
<dbReference type="EMBL" id="LGUE01000005">
    <property type="protein sequence ID" value="KON83743.1"/>
    <property type="molecule type" value="Genomic_DNA"/>
</dbReference>
<dbReference type="PATRIC" id="fig|189381.12.peg.4266"/>
<proteinExistence type="predicted"/>
<reference evidence="8" key="1">
    <citation type="submission" date="2015-07" db="EMBL/GenBank/DDBJ databases">
        <title>Fjat-14235 jcm11544.</title>
        <authorList>
            <person name="Liu B."/>
            <person name="Wang J."/>
            <person name="Zhu Y."/>
            <person name="Liu G."/>
            <person name="Chen Q."/>
            <person name="Chen Z."/>
            <person name="Lan J."/>
            <person name="Che J."/>
            <person name="Ge C."/>
            <person name="Shi H."/>
            <person name="Pan Z."/>
            <person name="Liu X."/>
        </authorList>
    </citation>
    <scope>NUCLEOTIDE SEQUENCE [LARGE SCALE GENOMIC DNA]</scope>
    <source>
        <strain evidence="8">JCM 11544</strain>
    </source>
</reference>
<dbReference type="SUPFAM" id="SSF55785">
    <property type="entry name" value="PYP-like sensor domain (PAS domain)"/>
    <property type="match status" value="1"/>
</dbReference>
<organism evidence="7 8">
    <name type="scientific">Rossellomorea marisflavi</name>
    <dbReference type="NCBI Taxonomy" id="189381"/>
    <lineage>
        <taxon>Bacteria</taxon>
        <taxon>Bacillati</taxon>
        <taxon>Bacillota</taxon>
        <taxon>Bacilli</taxon>
        <taxon>Bacillales</taxon>
        <taxon>Bacillaceae</taxon>
        <taxon>Rossellomorea</taxon>
    </lineage>
</organism>
<keyword evidence="2" id="KW-0288">FMN</keyword>
<evidence type="ECO:0000259" key="6">
    <source>
        <dbReference type="PROSITE" id="PS50801"/>
    </source>
</evidence>
<evidence type="ECO:0000256" key="3">
    <source>
        <dbReference type="ARBA" id="ARBA00022991"/>
    </source>
</evidence>
<keyword evidence="3" id="KW-0157">Chromophore</keyword>
<evidence type="ECO:0000313" key="8">
    <source>
        <dbReference type="Proteomes" id="UP000037405"/>
    </source>
</evidence>
<evidence type="ECO:0000259" key="4">
    <source>
        <dbReference type="PROSITE" id="PS50112"/>
    </source>
</evidence>
<dbReference type="PANTHER" id="PTHR47429">
    <property type="entry name" value="PROTEIN TWIN LOV 1"/>
    <property type="match status" value="1"/>
</dbReference>
<dbReference type="STRING" id="189381.GCA_900166615_02134"/>
<feature type="domain" description="PAC" evidence="5">
    <location>
        <begin position="89"/>
        <end position="143"/>
    </location>
</feature>
<comment type="caution">
    <text evidence="7">The sequence shown here is derived from an EMBL/GenBank/DDBJ whole genome shotgun (WGS) entry which is preliminary data.</text>
</comment>
<dbReference type="PROSITE" id="PS50112">
    <property type="entry name" value="PAS"/>
    <property type="match status" value="1"/>
</dbReference>
<dbReference type="Gene3D" id="3.30.750.24">
    <property type="entry name" value="STAS domain"/>
    <property type="match status" value="1"/>
</dbReference>
<evidence type="ECO:0008006" key="9">
    <source>
        <dbReference type="Google" id="ProtNLM"/>
    </source>
</evidence>
<dbReference type="InterPro" id="IPR002645">
    <property type="entry name" value="STAS_dom"/>
</dbReference>